<gene>
    <name evidence="1" type="ORF">FZD51_11420</name>
</gene>
<dbReference type="RefSeq" id="WP_148974898.1">
    <property type="nucleotide sequence ID" value="NZ_JBNIKT010000004.1"/>
</dbReference>
<evidence type="ECO:0000313" key="2">
    <source>
        <dbReference type="Proteomes" id="UP000322139"/>
    </source>
</evidence>
<proteinExistence type="predicted"/>
<protein>
    <submittedName>
        <fullName evidence="1">Uncharacterized protein</fullName>
    </submittedName>
</protein>
<accession>A0A5D4R7Y2</accession>
<name>A0A5D4R7Y2_9BACI</name>
<dbReference type="EMBL" id="VTER01000006">
    <property type="protein sequence ID" value="TYS47553.1"/>
    <property type="molecule type" value="Genomic_DNA"/>
</dbReference>
<reference evidence="1 2" key="1">
    <citation type="submission" date="2019-08" db="EMBL/GenBank/DDBJ databases">
        <title>Bacillus genomes from the desert of Cuatro Cienegas, Coahuila.</title>
        <authorList>
            <person name="Olmedo-Alvarez G."/>
        </authorList>
    </citation>
    <scope>NUCLEOTIDE SEQUENCE [LARGE SCALE GENOMIC DNA]</scope>
    <source>
        <strain evidence="1 2">CH446_14T</strain>
    </source>
</reference>
<dbReference type="Proteomes" id="UP000322139">
    <property type="component" value="Unassembled WGS sequence"/>
</dbReference>
<evidence type="ECO:0000313" key="1">
    <source>
        <dbReference type="EMBL" id="TYS47553.1"/>
    </source>
</evidence>
<dbReference type="AlphaFoldDB" id="A0A5D4R7Y2"/>
<organism evidence="1 2">
    <name type="scientific">Bacillus infantis</name>
    <dbReference type="NCBI Taxonomy" id="324767"/>
    <lineage>
        <taxon>Bacteria</taxon>
        <taxon>Bacillati</taxon>
        <taxon>Bacillota</taxon>
        <taxon>Bacilli</taxon>
        <taxon>Bacillales</taxon>
        <taxon>Bacillaceae</taxon>
        <taxon>Bacillus</taxon>
    </lineage>
</organism>
<comment type="caution">
    <text evidence="1">The sequence shown here is derived from an EMBL/GenBank/DDBJ whole genome shotgun (WGS) entry which is preliminary data.</text>
</comment>
<sequence length="80" mass="9368">MEWRGLFINNPDRQIEISIYPAGNTRDGEEGYVAMAREQIRQITVQEFSKCRLKAVRMALSLLEDEILLHLKYDQDNTPQ</sequence>